<keyword evidence="2" id="KW-1185">Reference proteome</keyword>
<sequence length="250" mass="24990">MPAAEEETQLSTVTMVRPVGRGGDISPVAGEGEEAVGVVVKMEEREDQLETLVPMLGVGSVVLPRRTWWQWRKCREWPPNQAPHCYDKSASGGNAGSSSSGGGGGDSCGNHYGGGGGGGGLQFGNTNFTTHLSYGGGGGGGGASAFSDDPNPGGKGGSGGGLVYLQVGKLVLQGTISVKGNSGQCLNRKGHRSAPGGSGAGGSVVIFTKKLIGDPKTKISVSGGDPVKCAFGTGGGKQTKSFANHAVRTA</sequence>
<organism evidence="1 2">
    <name type="scientific">Pocillopora meandrina</name>
    <dbReference type="NCBI Taxonomy" id="46732"/>
    <lineage>
        <taxon>Eukaryota</taxon>
        <taxon>Metazoa</taxon>
        <taxon>Cnidaria</taxon>
        <taxon>Anthozoa</taxon>
        <taxon>Hexacorallia</taxon>
        <taxon>Scleractinia</taxon>
        <taxon>Astrocoeniina</taxon>
        <taxon>Pocilloporidae</taxon>
        <taxon>Pocillopora</taxon>
    </lineage>
</organism>
<protein>
    <submittedName>
        <fullName evidence="1">Uncharacterized protein</fullName>
    </submittedName>
</protein>
<dbReference type="Proteomes" id="UP001159428">
    <property type="component" value="Unassembled WGS sequence"/>
</dbReference>
<name>A0AAU9XGH3_9CNID</name>
<evidence type="ECO:0000313" key="2">
    <source>
        <dbReference type="Proteomes" id="UP001159428"/>
    </source>
</evidence>
<accession>A0AAU9XGH3</accession>
<dbReference type="EMBL" id="CALNXJ010000040">
    <property type="protein sequence ID" value="CAH3145268.1"/>
    <property type="molecule type" value="Genomic_DNA"/>
</dbReference>
<dbReference type="AlphaFoldDB" id="A0AAU9XGH3"/>
<gene>
    <name evidence="1" type="ORF">PMEA_00022456</name>
</gene>
<proteinExistence type="predicted"/>
<comment type="caution">
    <text evidence="1">The sequence shown here is derived from an EMBL/GenBank/DDBJ whole genome shotgun (WGS) entry which is preliminary data.</text>
</comment>
<reference evidence="1 2" key="1">
    <citation type="submission" date="2022-05" db="EMBL/GenBank/DDBJ databases">
        <authorList>
            <consortium name="Genoscope - CEA"/>
            <person name="William W."/>
        </authorList>
    </citation>
    <scope>NUCLEOTIDE SEQUENCE [LARGE SCALE GENOMIC DNA]</scope>
</reference>
<evidence type="ECO:0000313" key="1">
    <source>
        <dbReference type="EMBL" id="CAH3145268.1"/>
    </source>
</evidence>